<evidence type="ECO:0000256" key="1">
    <source>
        <dbReference type="ARBA" id="ARBA00022574"/>
    </source>
</evidence>
<dbReference type="GO" id="GO:0035973">
    <property type="term" value="P:aggrephagy"/>
    <property type="evidence" value="ECO:0007669"/>
    <property type="project" value="TreeGrafter"/>
</dbReference>
<comment type="caution">
    <text evidence="2">The sequence shown here is derived from an EMBL/GenBank/DDBJ whole genome shotgun (WGS) entry which is preliminary data.</text>
</comment>
<dbReference type="AlphaFoldDB" id="A0AB34H4H6"/>
<organism evidence="2 3">
    <name type="scientific">Eschrichtius robustus</name>
    <name type="common">California gray whale</name>
    <name type="synonym">Eschrichtius gibbosus</name>
    <dbReference type="NCBI Taxonomy" id="9764"/>
    <lineage>
        <taxon>Eukaryota</taxon>
        <taxon>Metazoa</taxon>
        <taxon>Chordata</taxon>
        <taxon>Craniata</taxon>
        <taxon>Vertebrata</taxon>
        <taxon>Euteleostomi</taxon>
        <taxon>Mammalia</taxon>
        <taxon>Eutheria</taxon>
        <taxon>Laurasiatheria</taxon>
        <taxon>Artiodactyla</taxon>
        <taxon>Whippomorpha</taxon>
        <taxon>Cetacea</taxon>
        <taxon>Mysticeti</taxon>
        <taxon>Eschrichtiidae</taxon>
        <taxon>Eschrichtius</taxon>
    </lineage>
</organism>
<dbReference type="PANTHER" id="PTHR46108:SF1">
    <property type="entry name" value="WD REPEAT AND FYVE DOMAIN-CONTAINING PROTEIN 3"/>
    <property type="match status" value="1"/>
</dbReference>
<evidence type="ECO:0000313" key="2">
    <source>
        <dbReference type="EMBL" id="KAJ8787691.1"/>
    </source>
</evidence>
<accession>A0AB34H4H6</accession>
<proteinExistence type="predicted"/>
<name>A0AB34H4H6_ESCRO</name>
<reference evidence="2 3" key="1">
    <citation type="submission" date="2022-11" db="EMBL/GenBank/DDBJ databases">
        <title>Whole genome sequence of Eschrichtius robustus ER-17-0199.</title>
        <authorList>
            <person name="Bruniche-Olsen A."/>
            <person name="Black A.N."/>
            <person name="Fields C.J."/>
            <person name="Walden K."/>
            <person name="Dewoody J.A."/>
        </authorList>
    </citation>
    <scope>NUCLEOTIDE SEQUENCE [LARGE SCALE GENOMIC DNA]</scope>
    <source>
        <strain evidence="2">ER-17-0199</strain>
        <tissue evidence="2">Blubber</tissue>
    </source>
</reference>
<dbReference type="EMBL" id="JAIQCJ010001745">
    <property type="protein sequence ID" value="KAJ8787691.1"/>
    <property type="molecule type" value="Genomic_DNA"/>
</dbReference>
<keyword evidence="1" id="KW-0853">WD repeat</keyword>
<dbReference type="Proteomes" id="UP001159641">
    <property type="component" value="Unassembled WGS sequence"/>
</dbReference>
<sequence length="187" mass="21334">MSICLSVYSLIYRFVFQKTVDCMTTMSVPSTLVKCLYLFFDLPHVPEAVGGAQNELPLAERRGLLQKVFVQVWKLLFAWPSVPLYLKCNSIPCLVLIYKTIHDFRASVFLKNDDILVKLCSFVSPAEELAQKDDLQLLFSAITSWCPPYNLPWRKSAGEVLMTISRHGLSVNVVKYIHGEYLIMYSS</sequence>
<gene>
    <name evidence="2" type="ORF">J1605_022722</name>
</gene>
<evidence type="ECO:0000313" key="3">
    <source>
        <dbReference type="Proteomes" id="UP001159641"/>
    </source>
</evidence>
<protein>
    <submittedName>
        <fullName evidence="2">Uncharacterized protein</fullName>
    </submittedName>
</protein>
<dbReference type="PANTHER" id="PTHR46108">
    <property type="entry name" value="BLUE CHEESE"/>
    <property type="match status" value="1"/>
</dbReference>
<keyword evidence="3" id="KW-1185">Reference proteome</keyword>
<dbReference type="InterPro" id="IPR051944">
    <property type="entry name" value="BEACH_domain_protein"/>
</dbReference>